<dbReference type="OrthoDB" id="10249920at2759"/>
<dbReference type="Proteomes" id="UP000234254">
    <property type="component" value="Unassembled WGS sequence"/>
</dbReference>
<comment type="similarity">
    <text evidence="2">Belongs to the Nudix hydrolase family.</text>
</comment>
<comment type="caution">
    <text evidence="4">The sequence shown here is derived from an EMBL/GenBank/DDBJ whole genome shotgun (WGS) entry which is preliminary data.</text>
</comment>
<gene>
    <name evidence="4" type="ORF">P168DRAFT_289974</name>
</gene>
<dbReference type="VEuPathDB" id="FungiDB:P168DRAFT_289974"/>
<dbReference type="InterPro" id="IPR015797">
    <property type="entry name" value="NUDIX_hydrolase-like_dom_sf"/>
</dbReference>
<dbReference type="SUPFAM" id="SSF55811">
    <property type="entry name" value="Nudix"/>
    <property type="match status" value="1"/>
</dbReference>
<evidence type="ECO:0000256" key="2">
    <source>
        <dbReference type="RuleBase" id="RU003476"/>
    </source>
</evidence>
<dbReference type="GO" id="GO:0005829">
    <property type="term" value="C:cytosol"/>
    <property type="evidence" value="ECO:0007669"/>
    <property type="project" value="TreeGrafter"/>
</dbReference>
<proteinExistence type="inferred from homology"/>
<evidence type="ECO:0000259" key="3">
    <source>
        <dbReference type="PROSITE" id="PS51462"/>
    </source>
</evidence>
<evidence type="ECO:0000313" key="5">
    <source>
        <dbReference type="Proteomes" id="UP000234254"/>
    </source>
</evidence>
<organism evidence="4 5">
    <name type="scientific">Aspergillus campestris (strain IBT 28561)</name>
    <dbReference type="NCBI Taxonomy" id="1392248"/>
    <lineage>
        <taxon>Eukaryota</taxon>
        <taxon>Fungi</taxon>
        <taxon>Dikarya</taxon>
        <taxon>Ascomycota</taxon>
        <taxon>Pezizomycotina</taxon>
        <taxon>Eurotiomycetes</taxon>
        <taxon>Eurotiomycetidae</taxon>
        <taxon>Eurotiales</taxon>
        <taxon>Aspergillaceae</taxon>
        <taxon>Aspergillus</taxon>
        <taxon>Aspergillus subgen. Circumdati</taxon>
    </lineage>
</organism>
<dbReference type="GeneID" id="36544641"/>
<evidence type="ECO:0000313" key="4">
    <source>
        <dbReference type="EMBL" id="PKY05170.1"/>
    </source>
</evidence>
<dbReference type="PROSITE" id="PS00893">
    <property type="entry name" value="NUDIX_BOX"/>
    <property type="match status" value="1"/>
</dbReference>
<dbReference type="AlphaFoldDB" id="A0A2I1D5M6"/>
<dbReference type="GO" id="GO:0005634">
    <property type="term" value="C:nucleus"/>
    <property type="evidence" value="ECO:0007669"/>
    <property type="project" value="TreeGrafter"/>
</dbReference>
<keyword evidence="5" id="KW-1185">Reference proteome</keyword>
<feature type="domain" description="Nudix hydrolase" evidence="3">
    <location>
        <begin position="54"/>
        <end position="194"/>
    </location>
</feature>
<dbReference type="PROSITE" id="PS51462">
    <property type="entry name" value="NUDIX"/>
    <property type="match status" value="1"/>
</dbReference>
<dbReference type="PANTHER" id="PTHR11839">
    <property type="entry name" value="UDP/ADP-SUGAR PYROPHOSPHATASE"/>
    <property type="match status" value="1"/>
</dbReference>
<accession>A0A2I1D5M6</accession>
<dbReference type="InterPro" id="IPR020084">
    <property type="entry name" value="NUDIX_hydrolase_CS"/>
</dbReference>
<evidence type="ECO:0000256" key="1">
    <source>
        <dbReference type="ARBA" id="ARBA00022801"/>
    </source>
</evidence>
<reference evidence="4" key="1">
    <citation type="submission" date="2016-12" db="EMBL/GenBank/DDBJ databases">
        <title>The genomes of Aspergillus section Nigri reveals drivers in fungal speciation.</title>
        <authorList>
            <consortium name="DOE Joint Genome Institute"/>
            <person name="Vesth T.C."/>
            <person name="Nybo J."/>
            <person name="Theobald S."/>
            <person name="Brandl J."/>
            <person name="Frisvad J.C."/>
            <person name="Nielsen K.F."/>
            <person name="Lyhne E.K."/>
            <person name="Kogle M.E."/>
            <person name="Kuo A."/>
            <person name="Riley R."/>
            <person name="Clum A."/>
            <person name="Nolan M."/>
            <person name="Lipzen A."/>
            <person name="Salamov A."/>
            <person name="Henrissat B."/>
            <person name="Wiebenga A."/>
            <person name="De vries R.P."/>
            <person name="Grigoriev I.V."/>
            <person name="Mortensen U.H."/>
            <person name="Andersen M.R."/>
            <person name="Baker S.E."/>
        </authorList>
    </citation>
    <scope>NUCLEOTIDE SEQUENCE</scope>
    <source>
        <strain evidence="4">IBT 28561</strain>
    </source>
</reference>
<dbReference type="EMBL" id="MSFM01000005">
    <property type="protein sequence ID" value="PKY05170.1"/>
    <property type="molecule type" value="Genomic_DNA"/>
</dbReference>
<dbReference type="InterPro" id="IPR020476">
    <property type="entry name" value="Nudix_hydrolase"/>
</dbReference>
<dbReference type="Pfam" id="PF00293">
    <property type="entry name" value="NUDIX"/>
    <property type="match status" value="1"/>
</dbReference>
<dbReference type="InterPro" id="IPR000086">
    <property type="entry name" value="NUDIX_hydrolase_dom"/>
</dbReference>
<dbReference type="GO" id="GO:0019693">
    <property type="term" value="P:ribose phosphate metabolic process"/>
    <property type="evidence" value="ECO:0007669"/>
    <property type="project" value="TreeGrafter"/>
</dbReference>
<dbReference type="RefSeq" id="XP_024693764.1">
    <property type="nucleotide sequence ID" value="XM_024837117.1"/>
</dbReference>
<dbReference type="GO" id="GO:0006753">
    <property type="term" value="P:nucleoside phosphate metabolic process"/>
    <property type="evidence" value="ECO:0007669"/>
    <property type="project" value="TreeGrafter"/>
</dbReference>
<dbReference type="GO" id="GO:0047631">
    <property type="term" value="F:ADP-ribose diphosphatase activity"/>
    <property type="evidence" value="ECO:0007669"/>
    <property type="project" value="TreeGrafter"/>
</dbReference>
<dbReference type="Gene3D" id="3.90.79.10">
    <property type="entry name" value="Nucleoside Triphosphate Pyrophosphohydrolase"/>
    <property type="match status" value="1"/>
</dbReference>
<sequence length="207" mass="22997">MPGQEPKTPRVISRCPLDGKDAEWKRLVKITYADPNGVPRTWEAAEMQTRPKDSIIDGVSIVSVLNKPAGPELLLLKQYRPTLDKVAIELPGGLIDAGETPEQCAVRELKEETGYVGVFDSRTGVLFNSPGLSNNCFNLAYVNVDLSLPENQHPVPEREEDEFIECFSLPLKSLFSEIKRLEGEGHAIETRVVALAEGIEMARRWAL</sequence>
<keyword evidence="1 2" id="KW-0378">Hydrolase</keyword>
<protein>
    <submittedName>
        <fullName evidence="4">Nucleoside diphosphate-sugar hydrolase of the mutt family</fullName>
    </submittedName>
</protein>
<dbReference type="CDD" id="cd18888">
    <property type="entry name" value="NUDIX_ADPRase_Nudt5"/>
    <property type="match status" value="1"/>
</dbReference>
<name>A0A2I1D5M6_ASPC2</name>
<dbReference type="PANTHER" id="PTHR11839:SF1">
    <property type="entry name" value="ADP-SUGAR PYROPHOSPHATASE"/>
    <property type="match status" value="1"/>
</dbReference>
<dbReference type="PRINTS" id="PR00502">
    <property type="entry name" value="NUDIXFAMILY"/>
</dbReference>